<dbReference type="Proteomes" id="UP000479226">
    <property type="component" value="Unassembled WGS sequence"/>
</dbReference>
<comment type="caution">
    <text evidence="1">The sequence shown here is derived from an EMBL/GenBank/DDBJ whole genome shotgun (WGS) entry which is preliminary data.</text>
</comment>
<name>A0ABX0DGG7_9MICC</name>
<proteinExistence type="predicted"/>
<dbReference type="RefSeq" id="WP_165181528.1">
    <property type="nucleotide sequence ID" value="NZ_JAAKZI010000011.1"/>
</dbReference>
<evidence type="ECO:0008006" key="3">
    <source>
        <dbReference type="Google" id="ProtNLM"/>
    </source>
</evidence>
<dbReference type="EMBL" id="JAAKZI010000011">
    <property type="protein sequence ID" value="NGN83418.1"/>
    <property type="molecule type" value="Genomic_DNA"/>
</dbReference>
<evidence type="ECO:0000313" key="1">
    <source>
        <dbReference type="EMBL" id="NGN83418.1"/>
    </source>
</evidence>
<sequence length="108" mass="11306">MIELAIINECPNSAGAQELLGRALELEGLDPAAIKVSIIETEQQAVDAGFHGSPSFMVDGADLFPSVGEPAVSCRVYQTANGLAGLPELERLRAALAEALQGMGSRLR</sequence>
<reference evidence="1 2" key="1">
    <citation type="submission" date="2020-02" db="EMBL/GenBank/DDBJ databases">
        <title>Genome sequence of the type strain DSM 27180 of Arthrobacter silviterrae.</title>
        <authorList>
            <person name="Gao J."/>
            <person name="Sun J."/>
        </authorList>
    </citation>
    <scope>NUCLEOTIDE SEQUENCE [LARGE SCALE GENOMIC DNA]</scope>
    <source>
        <strain evidence="1 2">DSM 27180</strain>
    </source>
</reference>
<gene>
    <name evidence="1" type="ORF">G6N77_08095</name>
</gene>
<accession>A0ABX0DGG7</accession>
<keyword evidence="2" id="KW-1185">Reference proteome</keyword>
<organism evidence="1 2">
    <name type="scientific">Arthrobacter silviterrae</name>
    <dbReference type="NCBI Taxonomy" id="2026658"/>
    <lineage>
        <taxon>Bacteria</taxon>
        <taxon>Bacillati</taxon>
        <taxon>Actinomycetota</taxon>
        <taxon>Actinomycetes</taxon>
        <taxon>Micrococcales</taxon>
        <taxon>Micrococcaceae</taxon>
        <taxon>Arthrobacter</taxon>
    </lineage>
</organism>
<evidence type="ECO:0000313" key="2">
    <source>
        <dbReference type="Proteomes" id="UP000479226"/>
    </source>
</evidence>
<protein>
    <recommendedName>
        <fullName evidence="3">Thioredoxin family protein</fullName>
    </recommendedName>
</protein>